<name>A0ABY6HSV4_9ARCH</name>
<evidence type="ECO:0000313" key="2">
    <source>
        <dbReference type="Proteomes" id="UP001208689"/>
    </source>
</evidence>
<evidence type="ECO:0000313" key="1">
    <source>
        <dbReference type="EMBL" id="UYP45649.1"/>
    </source>
</evidence>
<protein>
    <submittedName>
        <fullName evidence="1">Uncharacterized protein</fullName>
    </submittedName>
</protein>
<sequence>MPEITIDYNIYLPTPSTYLSYFEVLKSHQFVDDPEVSQEVLDLFLDVIADESEILI</sequence>
<reference evidence="1" key="1">
    <citation type="submission" date="2022-09" db="EMBL/GenBank/DDBJ databases">
        <title>Actin cytoskeleton and complex cell architecture in an #Asgard archaeon.</title>
        <authorList>
            <person name="Ponce Toledo R.I."/>
            <person name="Schleper C."/>
            <person name="Rodrigues Oliveira T."/>
            <person name="Wollweber F."/>
            <person name="Xu J."/>
            <person name="Rittmann S."/>
            <person name="Klingl A."/>
            <person name="Pilhofer M."/>
        </authorList>
    </citation>
    <scope>NUCLEOTIDE SEQUENCE</scope>
    <source>
        <strain evidence="1">B-35</strain>
    </source>
</reference>
<dbReference type="Proteomes" id="UP001208689">
    <property type="component" value="Chromosome"/>
</dbReference>
<proteinExistence type="predicted"/>
<gene>
    <name evidence="1" type="ORF">NEF87_001934</name>
</gene>
<accession>A0ABY6HSV4</accession>
<keyword evidence="2" id="KW-1185">Reference proteome</keyword>
<dbReference type="EMBL" id="CP104013">
    <property type="protein sequence ID" value="UYP45649.1"/>
    <property type="molecule type" value="Genomic_DNA"/>
</dbReference>
<organism evidence="1 2">
    <name type="scientific">Candidatus Lokiarchaeum ossiferum</name>
    <dbReference type="NCBI Taxonomy" id="2951803"/>
    <lineage>
        <taxon>Archaea</taxon>
        <taxon>Promethearchaeati</taxon>
        <taxon>Promethearchaeota</taxon>
        <taxon>Promethearchaeia</taxon>
        <taxon>Promethearchaeales</taxon>
        <taxon>Promethearchaeaceae</taxon>
        <taxon>Candidatus Lokiarchaeum</taxon>
    </lineage>
</organism>